<dbReference type="OrthoDB" id="941555at2759"/>
<dbReference type="InterPro" id="IPR049548">
    <property type="entry name" value="Sina-like_RING"/>
</dbReference>
<evidence type="ECO:0000313" key="10">
    <source>
        <dbReference type="Proteomes" id="UP000282613"/>
    </source>
</evidence>
<dbReference type="InterPro" id="IPR001841">
    <property type="entry name" value="Znf_RING"/>
</dbReference>
<dbReference type="Pfam" id="PF03145">
    <property type="entry name" value="Sina_TRAF"/>
    <property type="match status" value="1"/>
</dbReference>
<dbReference type="InterPro" id="IPR008974">
    <property type="entry name" value="TRAF-like"/>
</dbReference>
<dbReference type="InterPro" id="IPR018121">
    <property type="entry name" value="7-in-absentia-prot_TRAF-dom"/>
</dbReference>
<reference evidence="11" key="1">
    <citation type="submission" date="2017-02" db="UniProtKB">
        <authorList>
            <consortium name="WormBaseParasite"/>
        </authorList>
    </citation>
    <scope>IDENTIFICATION</scope>
</reference>
<evidence type="ECO:0000313" key="9">
    <source>
        <dbReference type="EMBL" id="VDK23610.1"/>
    </source>
</evidence>
<dbReference type="PROSITE" id="PS50089">
    <property type="entry name" value="ZF_RING_2"/>
    <property type="match status" value="1"/>
</dbReference>
<proteinExistence type="inferred from homology"/>
<dbReference type="Pfam" id="PF21362">
    <property type="entry name" value="Sina_RING"/>
    <property type="match status" value="1"/>
</dbReference>
<dbReference type="Proteomes" id="UP000282613">
    <property type="component" value="Unassembled WGS sequence"/>
</dbReference>
<keyword evidence="4 6" id="KW-0862">Zinc</keyword>
<comment type="function">
    <text evidence="6">E3 ubiquitin-protein ligase that mediates ubiquitination and subsequent proteasomal degradation of target proteins. E3 ubiquitin ligases accept ubiquitin from an E2 ubiquitin-conjugating enzyme in the form of a thioester and then directly transfers the ubiquitin to targeted substrates.</text>
</comment>
<evidence type="ECO:0000256" key="1">
    <source>
        <dbReference type="ARBA" id="ARBA00009119"/>
    </source>
</evidence>
<dbReference type="Gene3D" id="2.60.210.10">
    <property type="entry name" value="Apoptosis, Tumor Necrosis Factor Receptor Associated Protein 2, Chain A"/>
    <property type="match status" value="1"/>
</dbReference>
<comment type="similarity">
    <text evidence="1 6">Belongs to the SINA (Seven in absentia) family.</text>
</comment>
<dbReference type="SUPFAM" id="SSF57850">
    <property type="entry name" value="RING/U-box"/>
    <property type="match status" value="1"/>
</dbReference>
<keyword evidence="3 5" id="KW-0863">Zinc-finger</keyword>
<evidence type="ECO:0000256" key="2">
    <source>
        <dbReference type="ARBA" id="ARBA00022723"/>
    </source>
</evidence>
<evidence type="ECO:0000256" key="4">
    <source>
        <dbReference type="ARBA" id="ARBA00022833"/>
    </source>
</evidence>
<gene>
    <name evidence="9" type="ORF">TASK_LOCUS1753</name>
</gene>
<dbReference type="EMBL" id="UYRS01000569">
    <property type="protein sequence ID" value="VDK23610.1"/>
    <property type="molecule type" value="Genomic_DNA"/>
</dbReference>
<evidence type="ECO:0000313" key="11">
    <source>
        <dbReference type="WBParaSite" id="TASK_0000175201-mRNA-1"/>
    </source>
</evidence>
<evidence type="ECO:0000259" key="8">
    <source>
        <dbReference type="PROSITE" id="PS50089"/>
    </source>
</evidence>
<dbReference type="InterPro" id="IPR004162">
    <property type="entry name" value="SINA-like_animal"/>
</dbReference>
<comment type="catalytic activity">
    <reaction evidence="6">
        <text>S-ubiquitinyl-[E2 ubiquitin-conjugating enzyme]-L-cysteine + [acceptor protein]-L-lysine = [E2 ubiquitin-conjugating enzyme]-L-cysteine + N(6)-ubiquitinyl-[acceptor protein]-L-lysine.</text>
        <dbReference type="EC" id="2.3.2.27"/>
    </reaction>
</comment>
<dbReference type="PANTHER" id="PTHR45877">
    <property type="entry name" value="E3 UBIQUITIN-PROTEIN LIGASE SIAH2"/>
    <property type="match status" value="1"/>
</dbReference>
<dbReference type="STRING" id="60517.A0A0R3VWF8"/>
<dbReference type="AlphaFoldDB" id="A0A0R3VWF8"/>
<dbReference type="GO" id="GO:0043161">
    <property type="term" value="P:proteasome-mediated ubiquitin-dependent protein catabolic process"/>
    <property type="evidence" value="ECO:0007669"/>
    <property type="project" value="TreeGrafter"/>
</dbReference>
<keyword evidence="2 6" id="KW-0479">Metal-binding</keyword>
<comment type="domain">
    <text evidence="6">The SBD domain (substrate-binding domain) mediates the interaction with substrate proteins. It is related to the TRAF family.</text>
</comment>
<dbReference type="UniPathway" id="UPA00143"/>
<comment type="domain">
    <text evidence="6">The RING-type zinc finger domain is essential for ubiquitin ligase activity.</text>
</comment>
<dbReference type="GO" id="GO:0031624">
    <property type="term" value="F:ubiquitin conjugating enzyme binding"/>
    <property type="evidence" value="ECO:0007669"/>
    <property type="project" value="TreeGrafter"/>
</dbReference>
<feature type="domain" description="RING-type" evidence="8">
    <location>
        <begin position="52"/>
        <end position="87"/>
    </location>
</feature>
<dbReference type="SUPFAM" id="SSF49599">
    <property type="entry name" value="TRAF domain-like"/>
    <property type="match status" value="1"/>
</dbReference>
<dbReference type="GO" id="GO:0061630">
    <property type="term" value="F:ubiquitin protein ligase activity"/>
    <property type="evidence" value="ECO:0007669"/>
    <property type="project" value="UniProtKB-EC"/>
</dbReference>
<keyword evidence="6" id="KW-0833">Ubl conjugation pathway</keyword>
<dbReference type="GO" id="GO:0016567">
    <property type="term" value="P:protein ubiquitination"/>
    <property type="evidence" value="ECO:0007669"/>
    <property type="project" value="UniProtKB-UniPathway"/>
</dbReference>
<evidence type="ECO:0000256" key="6">
    <source>
        <dbReference type="RuleBase" id="RU201113"/>
    </source>
</evidence>
<evidence type="ECO:0000256" key="5">
    <source>
        <dbReference type="PROSITE-ProRule" id="PRU00175"/>
    </source>
</evidence>
<organism evidence="11">
    <name type="scientific">Taenia asiatica</name>
    <name type="common">Asian tapeworm</name>
    <dbReference type="NCBI Taxonomy" id="60517"/>
    <lineage>
        <taxon>Eukaryota</taxon>
        <taxon>Metazoa</taxon>
        <taxon>Spiralia</taxon>
        <taxon>Lophotrochozoa</taxon>
        <taxon>Platyhelminthes</taxon>
        <taxon>Cestoda</taxon>
        <taxon>Eucestoda</taxon>
        <taxon>Cyclophyllidea</taxon>
        <taxon>Taeniidae</taxon>
        <taxon>Taenia</taxon>
    </lineage>
</organism>
<comment type="pathway">
    <text evidence="6">Protein modification; protein ubiquitination.</text>
</comment>
<sequence length="195" mass="21187">MVDVVAPEKKKATPFSTNPILPNEPERHSLTSTVSDSPIPTNSIDLISLYKCPACMDFAPPPTLQCQCGHIICVNCRTKLFSCPNCRGFLCEEVVFMATDIALPGAVGWVMMQLCFGHCTMLVLGKQERVSSDQLRFAPVLLIETNNQADSSCTGSPTALYMEVTPRSIRDGMEAATAASDCLISDSNMARLFTD</sequence>
<dbReference type="PANTHER" id="PTHR45877:SF2">
    <property type="entry name" value="E3 UBIQUITIN-PROTEIN LIGASE SINA-RELATED"/>
    <property type="match status" value="1"/>
</dbReference>
<accession>A0A0R3VWF8</accession>
<name>A0A0R3VWF8_TAEAS</name>
<reference evidence="9 10" key="2">
    <citation type="submission" date="2018-11" db="EMBL/GenBank/DDBJ databases">
        <authorList>
            <consortium name="Pathogen Informatics"/>
        </authorList>
    </citation>
    <scope>NUCLEOTIDE SEQUENCE [LARGE SCALE GENOMIC DNA]</scope>
</reference>
<feature type="region of interest" description="Disordered" evidence="7">
    <location>
        <begin position="1"/>
        <end position="36"/>
    </location>
</feature>
<feature type="compositionally biased region" description="Basic and acidic residues" evidence="7">
    <location>
        <begin position="1"/>
        <end position="11"/>
    </location>
</feature>
<keyword evidence="10" id="KW-1185">Reference proteome</keyword>
<dbReference type="GO" id="GO:0008270">
    <property type="term" value="F:zinc ion binding"/>
    <property type="evidence" value="ECO:0007669"/>
    <property type="project" value="UniProtKB-KW"/>
</dbReference>
<dbReference type="GO" id="GO:0005737">
    <property type="term" value="C:cytoplasm"/>
    <property type="evidence" value="ECO:0007669"/>
    <property type="project" value="InterPro"/>
</dbReference>
<dbReference type="WBParaSite" id="TASK_0000175201-mRNA-1">
    <property type="protein sequence ID" value="TASK_0000175201-mRNA-1"/>
    <property type="gene ID" value="TASK_0000175201"/>
</dbReference>
<protein>
    <recommendedName>
        <fullName evidence="6">E3 ubiquitin-protein ligase</fullName>
        <ecNumber evidence="6">2.3.2.27</ecNumber>
    </recommendedName>
</protein>
<evidence type="ECO:0000256" key="3">
    <source>
        <dbReference type="ARBA" id="ARBA00022771"/>
    </source>
</evidence>
<evidence type="ECO:0000256" key="7">
    <source>
        <dbReference type="SAM" id="MobiDB-lite"/>
    </source>
</evidence>
<dbReference type="EC" id="2.3.2.27" evidence="6"/>